<dbReference type="EMBL" id="CZAJ01000021">
    <property type="protein sequence ID" value="CUP19522.1"/>
    <property type="molecule type" value="Genomic_DNA"/>
</dbReference>
<sequence>MQLECKMAAYSNHASASRTVIDYTTASSSAKSVAAAKAASDSNLKKRLTFVKNTASKISDTSTYLKADDDTQRNITISSLVKKNYFVSQVYKYIIKYDPNKEKVYAFGDLGKKTEKAWDLLVAN</sequence>
<name>A0A174L5N8_9FIRM</name>
<proteinExistence type="predicted"/>
<organism evidence="1 2">
    <name type="scientific">Agathobacter rectalis</name>
    <dbReference type="NCBI Taxonomy" id="39491"/>
    <lineage>
        <taxon>Bacteria</taxon>
        <taxon>Bacillati</taxon>
        <taxon>Bacillota</taxon>
        <taxon>Clostridia</taxon>
        <taxon>Lachnospirales</taxon>
        <taxon>Lachnospiraceae</taxon>
        <taxon>Agathobacter</taxon>
    </lineage>
</organism>
<accession>A0A174L5N8</accession>
<dbReference type="RefSeq" id="WP_306723133.1">
    <property type="nucleotide sequence ID" value="NZ_CZAJ01000021.1"/>
</dbReference>
<dbReference type="Proteomes" id="UP000095602">
    <property type="component" value="Unassembled WGS sequence"/>
</dbReference>
<dbReference type="AlphaFoldDB" id="A0A174L5N8"/>
<evidence type="ECO:0000313" key="2">
    <source>
        <dbReference type="Proteomes" id="UP000095602"/>
    </source>
</evidence>
<protein>
    <submittedName>
        <fullName evidence="1">Uncharacterized protein</fullName>
    </submittedName>
</protein>
<gene>
    <name evidence="1" type="ORF">ERS852497_02179</name>
</gene>
<evidence type="ECO:0000313" key="1">
    <source>
        <dbReference type="EMBL" id="CUP19522.1"/>
    </source>
</evidence>
<reference evidence="1 2" key="1">
    <citation type="submission" date="2015-09" db="EMBL/GenBank/DDBJ databases">
        <authorList>
            <consortium name="Pathogen Informatics"/>
        </authorList>
    </citation>
    <scope>NUCLEOTIDE SEQUENCE [LARGE SCALE GENOMIC DNA]</scope>
    <source>
        <strain evidence="1 2">2789STDY5834884</strain>
    </source>
</reference>